<dbReference type="Gene3D" id="1.10.260.40">
    <property type="entry name" value="lambda repressor-like DNA-binding domains"/>
    <property type="match status" value="1"/>
</dbReference>
<dbReference type="InterPro" id="IPR001387">
    <property type="entry name" value="Cro/C1-type_HTH"/>
</dbReference>
<keyword evidence="1" id="KW-0238">DNA-binding</keyword>
<name>A0A2K2U9W1_9ACTN</name>
<dbReference type="Proteomes" id="UP000236197">
    <property type="component" value="Unassembled WGS sequence"/>
</dbReference>
<dbReference type="RefSeq" id="WP_103265612.1">
    <property type="nucleotide sequence ID" value="NZ_CABMLE010000013.1"/>
</dbReference>
<dbReference type="CDD" id="cd00093">
    <property type="entry name" value="HTH_XRE"/>
    <property type="match status" value="1"/>
</dbReference>
<evidence type="ECO:0000259" key="2">
    <source>
        <dbReference type="PROSITE" id="PS50943"/>
    </source>
</evidence>
<evidence type="ECO:0000313" key="3">
    <source>
        <dbReference type="EMBL" id="PNV67105.1"/>
    </source>
</evidence>
<feature type="domain" description="HTH cro/C1-type" evidence="2">
    <location>
        <begin position="7"/>
        <end position="61"/>
    </location>
</feature>
<accession>A0A2K2U9W1</accession>
<evidence type="ECO:0000313" key="4">
    <source>
        <dbReference type="Proteomes" id="UP000236197"/>
    </source>
</evidence>
<dbReference type="GO" id="GO:0003677">
    <property type="term" value="F:DNA binding"/>
    <property type="evidence" value="ECO:0007669"/>
    <property type="project" value="UniProtKB-KW"/>
</dbReference>
<dbReference type="PANTHER" id="PTHR46797:SF1">
    <property type="entry name" value="METHYLPHOSPHONATE SYNTHASE"/>
    <property type="match status" value="1"/>
</dbReference>
<dbReference type="Pfam" id="PF01381">
    <property type="entry name" value="HTH_3"/>
    <property type="match status" value="1"/>
</dbReference>
<protein>
    <submittedName>
        <fullName evidence="3">XRE family transcriptional regulator</fullName>
    </submittedName>
</protein>
<dbReference type="InterPro" id="IPR050807">
    <property type="entry name" value="TransReg_Diox_bact_type"/>
</dbReference>
<gene>
    <name evidence="3" type="ORF">C2L71_09970</name>
</gene>
<dbReference type="InterPro" id="IPR010982">
    <property type="entry name" value="Lambda_DNA-bd_dom_sf"/>
</dbReference>
<dbReference type="PROSITE" id="PS50943">
    <property type="entry name" value="HTH_CROC1"/>
    <property type="match status" value="1"/>
</dbReference>
<organism evidence="3 4">
    <name type="scientific">Enteroscipio rubneri</name>
    <dbReference type="NCBI Taxonomy" id="2070686"/>
    <lineage>
        <taxon>Bacteria</taxon>
        <taxon>Bacillati</taxon>
        <taxon>Actinomycetota</taxon>
        <taxon>Coriobacteriia</taxon>
        <taxon>Eggerthellales</taxon>
        <taxon>Eggerthellaceae</taxon>
        <taxon>Enteroscipio</taxon>
    </lineage>
</organism>
<dbReference type="EMBL" id="PPEK01000013">
    <property type="protein sequence ID" value="PNV67105.1"/>
    <property type="molecule type" value="Genomic_DNA"/>
</dbReference>
<dbReference type="GO" id="GO:0003700">
    <property type="term" value="F:DNA-binding transcription factor activity"/>
    <property type="evidence" value="ECO:0007669"/>
    <property type="project" value="TreeGrafter"/>
</dbReference>
<dbReference type="PANTHER" id="PTHR46797">
    <property type="entry name" value="HTH-TYPE TRANSCRIPTIONAL REGULATOR"/>
    <property type="match status" value="1"/>
</dbReference>
<evidence type="ECO:0000256" key="1">
    <source>
        <dbReference type="ARBA" id="ARBA00023125"/>
    </source>
</evidence>
<sequence length="145" mass="16264">MKTGELIRRYRKMRKMTQADLAEACGLSDSAIRNYELGNRKPSEAHVKSIAQALEVAQEALLDVDVDSVRKALEYLFRIDEGTGLKPARGAEGDVFLTVDRNSPKAPKLSTALEAWMRQRERLDAGEISQEEYDAWKASFGMSDL</sequence>
<dbReference type="SUPFAM" id="SSF47413">
    <property type="entry name" value="lambda repressor-like DNA-binding domains"/>
    <property type="match status" value="1"/>
</dbReference>
<comment type="caution">
    <text evidence="3">The sequence shown here is derived from an EMBL/GenBank/DDBJ whole genome shotgun (WGS) entry which is preliminary data.</text>
</comment>
<reference evidence="4" key="1">
    <citation type="submission" date="2018-01" db="EMBL/GenBank/DDBJ databases">
        <title>Rubneribacter badeniensis gen. nov., sp. nov., and Colonibacter rubneri, gen. nov., sp. nov., WGS of new members of the Eggerthellaceae.</title>
        <authorList>
            <person name="Danylec N."/>
            <person name="Stoll D.A."/>
            <person name="Doetsch A."/>
            <person name="Kulling S.E."/>
            <person name="Huch M."/>
        </authorList>
    </citation>
    <scope>NUCLEOTIDE SEQUENCE [LARGE SCALE GENOMIC DNA]</scope>
    <source>
        <strain evidence="4">ResAG-96</strain>
    </source>
</reference>
<dbReference type="SMART" id="SM00530">
    <property type="entry name" value="HTH_XRE"/>
    <property type="match status" value="1"/>
</dbReference>
<dbReference type="OrthoDB" id="3191804at2"/>
<dbReference type="AlphaFoldDB" id="A0A2K2U9W1"/>
<dbReference type="GO" id="GO:0005829">
    <property type="term" value="C:cytosol"/>
    <property type="evidence" value="ECO:0007669"/>
    <property type="project" value="TreeGrafter"/>
</dbReference>
<keyword evidence="4" id="KW-1185">Reference proteome</keyword>
<proteinExistence type="predicted"/>